<name>A0A328FLM9_9BACT</name>
<accession>A0A328FLM9</accession>
<keyword evidence="1 3" id="KW-0378">Hydrolase</keyword>
<dbReference type="InterPro" id="IPR036412">
    <property type="entry name" value="HAD-like_sf"/>
</dbReference>
<proteinExistence type="predicted"/>
<evidence type="ECO:0000313" key="6">
    <source>
        <dbReference type="Proteomes" id="UP000293902"/>
    </source>
</evidence>
<sequence length="281" mass="31560">MVNRLLLCTDMDRTIIPNGRQTEHPDARPQFAKLCSIPQVKLVYVTGRSLALVKQAISEYDLPEPEYIISDVGTIIYDKKESTWQKMQTWQELIAKDWQGKTHDQLQKALNTIVELELQEAHKQNDFKLSYYISMDADLKSILANVETRLAKLGANVSLIHSLDEPEQVVLLDILPRNATKKHAIEFLQKQLGYKTREIVFAGDSGNDLQVLGSSIPSILVANAEDDIKERAIELADKNGHSEALYLAEEKNFALGGNYTAGVLQGLIYFAPEIGEKIKIP</sequence>
<evidence type="ECO:0000313" key="5">
    <source>
        <dbReference type="Proteomes" id="UP000248798"/>
    </source>
</evidence>
<dbReference type="Pfam" id="PF05116">
    <property type="entry name" value="S6PP"/>
    <property type="match status" value="1"/>
</dbReference>
<dbReference type="PANTHER" id="PTHR46521:SF4">
    <property type="entry name" value="SUCROSE-PHOSPHATASE 2-RELATED"/>
    <property type="match status" value="1"/>
</dbReference>
<dbReference type="EMBL" id="CP036313">
    <property type="protein sequence ID" value="QBH12890.1"/>
    <property type="molecule type" value="Genomic_DNA"/>
</dbReference>
<dbReference type="InterPro" id="IPR023214">
    <property type="entry name" value="HAD_sf"/>
</dbReference>
<dbReference type="Proteomes" id="UP000293902">
    <property type="component" value="Chromosome"/>
</dbReference>
<organism evidence="4 5">
    <name type="scientific">Desulfobacter hydrogenophilus</name>
    <dbReference type="NCBI Taxonomy" id="2291"/>
    <lineage>
        <taxon>Bacteria</taxon>
        <taxon>Pseudomonadati</taxon>
        <taxon>Thermodesulfobacteriota</taxon>
        <taxon>Desulfobacteria</taxon>
        <taxon>Desulfobacterales</taxon>
        <taxon>Desulfobacteraceae</taxon>
        <taxon>Desulfobacter</taxon>
    </lineage>
</organism>
<dbReference type="OrthoDB" id="7847955at2"/>
<dbReference type="NCBIfam" id="TIGR01484">
    <property type="entry name" value="HAD-SF-IIB"/>
    <property type="match status" value="1"/>
</dbReference>
<dbReference type="SFLD" id="SFLDG01140">
    <property type="entry name" value="C2.B:_Phosphomannomutase_and_P"/>
    <property type="match status" value="1"/>
</dbReference>
<evidence type="ECO:0000313" key="4">
    <source>
        <dbReference type="EMBL" id="RAM03875.1"/>
    </source>
</evidence>
<dbReference type="PANTHER" id="PTHR46521">
    <property type="entry name" value="SUCROSE-PHOSPHATASE 2-RELATED"/>
    <property type="match status" value="1"/>
</dbReference>
<evidence type="ECO:0000313" key="3">
    <source>
        <dbReference type="EMBL" id="QBH12890.1"/>
    </source>
</evidence>
<dbReference type="Gene3D" id="3.40.50.1000">
    <property type="entry name" value="HAD superfamily/HAD-like"/>
    <property type="match status" value="1"/>
</dbReference>
<evidence type="ECO:0000259" key="2">
    <source>
        <dbReference type="Pfam" id="PF05116"/>
    </source>
</evidence>
<dbReference type="GO" id="GO:0016791">
    <property type="term" value="F:phosphatase activity"/>
    <property type="evidence" value="ECO:0007669"/>
    <property type="project" value="UniProtKB-ARBA"/>
</dbReference>
<dbReference type="Gene3D" id="3.90.1070.10">
    <property type="match status" value="1"/>
</dbReference>
<dbReference type="RefSeq" id="WP_111952502.1">
    <property type="nucleotide sequence ID" value="NZ_CP036313.1"/>
</dbReference>
<reference evidence="3 6" key="2">
    <citation type="submission" date="2019-02" db="EMBL/GenBank/DDBJ databases">
        <title>Complete genome sequence of Desulfobacter hydrogenophilus AcRS1.</title>
        <authorList>
            <person name="Marietou A."/>
            <person name="Lund M.B."/>
            <person name="Marshall I.P.G."/>
            <person name="Schreiber L."/>
            <person name="Jorgensen B."/>
        </authorList>
    </citation>
    <scope>NUCLEOTIDE SEQUENCE [LARGE SCALE GENOMIC DNA]</scope>
    <source>
        <strain evidence="3 6">AcRS1</strain>
    </source>
</reference>
<reference evidence="4 5" key="1">
    <citation type="submission" date="2018-06" db="EMBL/GenBank/DDBJ databases">
        <title>Complete Genome Sequence of Desulfobacter hydrogenophilus (DSM3380).</title>
        <authorList>
            <person name="Marietou A."/>
            <person name="Schreiber L."/>
            <person name="Marshall I."/>
            <person name="Jorgensen B."/>
        </authorList>
    </citation>
    <scope>NUCLEOTIDE SEQUENCE [LARGE SCALE GENOMIC DNA]</scope>
    <source>
        <strain evidence="4 5">DSM 3380</strain>
    </source>
</reference>
<dbReference type="Proteomes" id="UP000248798">
    <property type="component" value="Unassembled WGS sequence"/>
</dbReference>
<dbReference type="AlphaFoldDB" id="A0A328FLM9"/>
<dbReference type="SUPFAM" id="SSF56784">
    <property type="entry name" value="HAD-like"/>
    <property type="match status" value="1"/>
</dbReference>
<dbReference type="SFLD" id="SFLDS00003">
    <property type="entry name" value="Haloacid_Dehalogenase"/>
    <property type="match status" value="1"/>
</dbReference>
<dbReference type="EMBL" id="QLNI01000001">
    <property type="protein sequence ID" value="RAM03875.1"/>
    <property type="molecule type" value="Genomic_DNA"/>
</dbReference>
<gene>
    <name evidence="4" type="ORF">DO021_00145</name>
    <name evidence="3" type="ORF">EYB58_08160</name>
</gene>
<dbReference type="InterPro" id="IPR006379">
    <property type="entry name" value="HAD-SF_hydro_IIB"/>
</dbReference>
<protein>
    <submittedName>
        <fullName evidence="3">HAD-IIB family hydrolase</fullName>
    </submittedName>
    <submittedName>
        <fullName evidence="4">Haloacid dehalogenase</fullName>
    </submittedName>
</protein>
<evidence type="ECO:0000256" key="1">
    <source>
        <dbReference type="ARBA" id="ARBA00022801"/>
    </source>
</evidence>
<dbReference type="InterPro" id="IPR051518">
    <property type="entry name" value="Sucrose_Phosphatase"/>
</dbReference>
<dbReference type="InterPro" id="IPR006380">
    <property type="entry name" value="SPP-like_dom"/>
</dbReference>
<keyword evidence="6" id="KW-1185">Reference proteome</keyword>
<dbReference type="SFLD" id="SFLDG01141">
    <property type="entry name" value="C2.B.1:_Sucrose_Phosphatase_Li"/>
    <property type="match status" value="1"/>
</dbReference>
<feature type="domain" description="Sucrose phosphatase-like" evidence="2">
    <location>
        <begin position="4"/>
        <end position="270"/>
    </location>
</feature>